<evidence type="ECO:0000313" key="2">
    <source>
        <dbReference type="EMBL" id="KAK0591464.1"/>
    </source>
</evidence>
<evidence type="ECO:0008006" key="4">
    <source>
        <dbReference type="Google" id="ProtNLM"/>
    </source>
</evidence>
<sequence>MDSGKAGVNSEDIVSRSDSNVTAAQIEEGEVNGEESRGIIKCKSVVEESCEPNDLGNREMIIGFQFSPTSREFSDGPQPIDILGATPPDGPQSIFQTSSPTSGKPVLNFNDHLVMDLHGPDKEAKITEPDVAKHDWNNRRKVFKRPVDIKEVQEDRRGDYGNVSSDNRSFAEVVEGRKKGMVANRGSEGGNICSMNWKDKQESFDWLDRCAVGVLRNFSSMASVNRKLTNRGFCFSSAYLGDKCVVWEFESRIDYDDFIRNHYIWKECFSLMVHWTDSVIPKSRLVWLNCVGISLQCWSESFFRKVGWTLGEPLVVDNEIVMRCRLEKGRLLALIPVGAIVPSKIKVLENNQSFEFWIFEDPIPVNQSWLMKHLDLKKKSGIDSSNLNYNPVLNNPVGAEVIDPNLAEKGGKFCAEQPYLFDNMDGRQGEDMGNCNQCRVRLRKDNTSYFTLKGKGKIMLSRKSKSRPQYQGMGFGSIILEKRNLGEKVSESSNSDSLSSSDLGTLRGECSTRNKYKLGNLGRISHSAIGLKPGQLFMDLGPLQNASGCLVLDQKPDPLITSYKDNSMDGNMNLLTGSKECVEVLADKELSG</sequence>
<dbReference type="PANTHER" id="PTHR34427">
    <property type="entry name" value="DUF4283 DOMAIN PROTEIN"/>
    <property type="match status" value="1"/>
</dbReference>
<dbReference type="AlphaFoldDB" id="A0AA39SLY2"/>
<protein>
    <recommendedName>
        <fullName evidence="4">DUF4283 domain-containing protein</fullName>
    </recommendedName>
</protein>
<reference evidence="2" key="1">
    <citation type="journal article" date="2022" name="Plant J.">
        <title>Strategies of tolerance reflected in two North American maple genomes.</title>
        <authorList>
            <person name="McEvoy S.L."/>
            <person name="Sezen U.U."/>
            <person name="Trouern-Trend A."/>
            <person name="McMahon S.M."/>
            <person name="Schaberg P.G."/>
            <person name="Yang J."/>
            <person name="Wegrzyn J.L."/>
            <person name="Swenson N.G."/>
        </authorList>
    </citation>
    <scope>NUCLEOTIDE SEQUENCE</scope>
    <source>
        <strain evidence="2">NS2018</strain>
    </source>
</reference>
<dbReference type="EMBL" id="JAUESC010000380">
    <property type="protein sequence ID" value="KAK0591464.1"/>
    <property type="molecule type" value="Genomic_DNA"/>
</dbReference>
<keyword evidence="3" id="KW-1185">Reference proteome</keyword>
<accession>A0AA39SLY2</accession>
<proteinExistence type="predicted"/>
<gene>
    <name evidence="2" type="ORF">LWI29_002331</name>
</gene>
<feature type="region of interest" description="Disordered" evidence="1">
    <location>
        <begin position="1"/>
        <end position="36"/>
    </location>
</feature>
<dbReference type="Proteomes" id="UP001168877">
    <property type="component" value="Unassembled WGS sequence"/>
</dbReference>
<organism evidence="2 3">
    <name type="scientific">Acer saccharum</name>
    <name type="common">Sugar maple</name>
    <dbReference type="NCBI Taxonomy" id="4024"/>
    <lineage>
        <taxon>Eukaryota</taxon>
        <taxon>Viridiplantae</taxon>
        <taxon>Streptophyta</taxon>
        <taxon>Embryophyta</taxon>
        <taxon>Tracheophyta</taxon>
        <taxon>Spermatophyta</taxon>
        <taxon>Magnoliopsida</taxon>
        <taxon>eudicotyledons</taxon>
        <taxon>Gunneridae</taxon>
        <taxon>Pentapetalae</taxon>
        <taxon>rosids</taxon>
        <taxon>malvids</taxon>
        <taxon>Sapindales</taxon>
        <taxon>Sapindaceae</taxon>
        <taxon>Hippocastanoideae</taxon>
        <taxon>Acereae</taxon>
        <taxon>Acer</taxon>
    </lineage>
</organism>
<comment type="caution">
    <text evidence="2">The sequence shown here is derived from an EMBL/GenBank/DDBJ whole genome shotgun (WGS) entry which is preliminary data.</text>
</comment>
<reference evidence="2" key="2">
    <citation type="submission" date="2023-06" db="EMBL/GenBank/DDBJ databases">
        <authorList>
            <person name="Swenson N.G."/>
            <person name="Wegrzyn J.L."/>
            <person name="Mcevoy S.L."/>
        </authorList>
    </citation>
    <scope>NUCLEOTIDE SEQUENCE</scope>
    <source>
        <strain evidence="2">NS2018</strain>
        <tissue evidence="2">Leaf</tissue>
    </source>
</reference>
<dbReference type="PANTHER" id="PTHR34427:SF5">
    <property type="entry name" value="DUF4283 DOMAIN-CONTAINING PROTEIN"/>
    <property type="match status" value="1"/>
</dbReference>
<evidence type="ECO:0000256" key="1">
    <source>
        <dbReference type="SAM" id="MobiDB-lite"/>
    </source>
</evidence>
<name>A0AA39SLY2_ACESA</name>
<evidence type="ECO:0000313" key="3">
    <source>
        <dbReference type="Proteomes" id="UP001168877"/>
    </source>
</evidence>